<gene>
    <name evidence="5" type="ORF">F4559_006699</name>
</gene>
<dbReference type="InterPro" id="IPR012337">
    <property type="entry name" value="RNaseH-like_sf"/>
</dbReference>
<dbReference type="CDD" id="cd06127">
    <property type="entry name" value="DEDDh"/>
    <property type="match status" value="1"/>
</dbReference>
<keyword evidence="6" id="KW-1185">Reference proteome</keyword>
<dbReference type="InterPro" id="IPR013520">
    <property type="entry name" value="Ribonucl_H"/>
</dbReference>
<keyword evidence="3" id="KW-0269">Exonuclease</keyword>
<dbReference type="SUPFAM" id="SSF52113">
    <property type="entry name" value="BRCT domain"/>
    <property type="match status" value="1"/>
</dbReference>
<dbReference type="Gene3D" id="3.40.50.10190">
    <property type="entry name" value="BRCT domain"/>
    <property type="match status" value="1"/>
</dbReference>
<dbReference type="SMART" id="SM00479">
    <property type="entry name" value="EXOIII"/>
    <property type="match status" value="1"/>
</dbReference>
<evidence type="ECO:0000256" key="2">
    <source>
        <dbReference type="ARBA" id="ARBA00022801"/>
    </source>
</evidence>
<comment type="caution">
    <text evidence="5">The sequence shown here is derived from an EMBL/GenBank/DDBJ whole genome shotgun (WGS) entry which is preliminary data.</text>
</comment>
<reference evidence="5 6" key="1">
    <citation type="submission" date="2020-08" db="EMBL/GenBank/DDBJ databases">
        <title>Sequencing the genomes of 1000 actinobacteria strains.</title>
        <authorList>
            <person name="Klenk H.-P."/>
        </authorList>
    </citation>
    <scope>NUCLEOTIDE SEQUENCE [LARGE SCALE GENOMIC DNA]</scope>
    <source>
        <strain evidence="5 6">DSM 45084</strain>
    </source>
</reference>
<dbReference type="EMBL" id="JACHJS010000001">
    <property type="protein sequence ID" value="MBB4969340.1"/>
    <property type="molecule type" value="Genomic_DNA"/>
</dbReference>
<dbReference type="SUPFAM" id="SSF53098">
    <property type="entry name" value="Ribonuclease H-like"/>
    <property type="match status" value="1"/>
</dbReference>
<dbReference type="EC" id="2.7.7.7" evidence="5"/>
<keyword evidence="1" id="KW-0540">Nuclease</keyword>
<evidence type="ECO:0000256" key="3">
    <source>
        <dbReference type="ARBA" id="ARBA00022839"/>
    </source>
</evidence>
<evidence type="ECO:0000256" key="1">
    <source>
        <dbReference type="ARBA" id="ARBA00022722"/>
    </source>
</evidence>
<evidence type="ECO:0000313" key="5">
    <source>
        <dbReference type="EMBL" id="MBB4969340.1"/>
    </source>
</evidence>
<dbReference type="InterPro" id="IPR036420">
    <property type="entry name" value="BRCT_dom_sf"/>
</dbReference>
<sequence>MGYAVVDVETTGFTRLDRVIEIAVVRLDDAGRVTDEWCTLLNPGRDLGPQHVHRISAADVWDAPTFEQAAGAVAERLEGHVLVAHNLAFDARFLRTEFARLGTDLDVDGLCTMRLASRFLPGARSLEACCAAAGVPLGSAHEALADARATASLLAYYLRRGPLGGVTVPWPRMPSDVAEVRRGQGRLTRESVSVTLTPGDLVVFTGRMREDREVWVDRACAAGLRVNHGYVTRTTSVVVAADPFSLSTKARRARQYGVPIVSEDDFAALLHAAGPEELV</sequence>
<dbReference type="GO" id="GO:0008408">
    <property type="term" value="F:3'-5' exonuclease activity"/>
    <property type="evidence" value="ECO:0007669"/>
    <property type="project" value="TreeGrafter"/>
</dbReference>
<evidence type="ECO:0000313" key="6">
    <source>
        <dbReference type="Proteomes" id="UP000542674"/>
    </source>
</evidence>
<dbReference type="GO" id="GO:0003887">
    <property type="term" value="F:DNA-directed DNA polymerase activity"/>
    <property type="evidence" value="ECO:0007669"/>
    <property type="project" value="UniProtKB-EC"/>
</dbReference>
<dbReference type="GO" id="GO:0003676">
    <property type="term" value="F:nucleic acid binding"/>
    <property type="evidence" value="ECO:0007669"/>
    <property type="project" value="InterPro"/>
</dbReference>
<evidence type="ECO:0000259" key="4">
    <source>
        <dbReference type="SMART" id="SM00479"/>
    </source>
</evidence>
<dbReference type="FunFam" id="3.30.420.10:FF:000045">
    <property type="entry name" value="3'-5' exonuclease DinG"/>
    <property type="match status" value="1"/>
</dbReference>
<name>A0A7W7TA57_9PSEU</name>
<keyword evidence="2" id="KW-0378">Hydrolase</keyword>
<keyword evidence="5" id="KW-0808">Transferase</keyword>
<proteinExistence type="predicted"/>
<accession>A0A7W7TA57</accession>
<dbReference type="AlphaFoldDB" id="A0A7W7TA57"/>
<dbReference type="RefSeq" id="WP_246445383.1">
    <property type="nucleotide sequence ID" value="NZ_BAABAI010000021.1"/>
</dbReference>
<dbReference type="Gene3D" id="3.30.420.10">
    <property type="entry name" value="Ribonuclease H-like superfamily/Ribonuclease H"/>
    <property type="match status" value="1"/>
</dbReference>
<protein>
    <submittedName>
        <fullName evidence="5">DNA polymerase-3 subunit epsilon</fullName>
        <ecNumber evidence="5">2.7.7.7</ecNumber>
    </submittedName>
</protein>
<dbReference type="InterPro" id="IPR036397">
    <property type="entry name" value="RNaseH_sf"/>
</dbReference>
<dbReference type="PANTHER" id="PTHR30231:SF4">
    <property type="entry name" value="PROTEIN NEN2"/>
    <property type="match status" value="1"/>
</dbReference>
<keyword evidence="5" id="KW-0548">Nucleotidyltransferase</keyword>
<dbReference type="GO" id="GO:0005829">
    <property type="term" value="C:cytosol"/>
    <property type="evidence" value="ECO:0007669"/>
    <property type="project" value="TreeGrafter"/>
</dbReference>
<dbReference type="PANTHER" id="PTHR30231">
    <property type="entry name" value="DNA POLYMERASE III SUBUNIT EPSILON"/>
    <property type="match status" value="1"/>
</dbReference>
<feature type="domain" description="Exonuclease" evidence="4">
    <location>
        <begin position="2"/>
        <end position="163"/>
    </location>
</feature>
<organism evidence="5 6">
    <name type="scientific">Saccharothrix violaceirubra</name>
    <dbReference type="NCBI Taxonomy" id="413306"/>
    <lineage>
        <taxon>Bacteria</taxon>
        <taxon>Bacillati</taxon>
        <taxon>Actinomycetota</taxon>
        <taxon>Actinomycetes</taxon>
        <taxon>Pseudonocardiales</taxon>
        <taxon>Pseudonocardiaceae</taxon>
        <taxon>Saccharothrix</taxon>
    </lineage>
</organism>
<dbReference type="Proteomes" id="UP000542674">
    <property type="component" value="Unassembled WGS sequence"/>
</dbReference>
<dbReference type="Pfam" id="PF00929">
    <property type="entry name" value="RNase_T"/>
    <property type="match status" value="1"/>
</dbReference>